<keyword evidence="4" id="KW-1185">Reference proteome</keyword>
<feature type="domain" description="Carboxymuconolactone decarboxylase-like" evidence="2">
    <location>
        <begin position="195"/>
        <end position="279"/>
    </location>
</feature>
<dbReference type="InterPro" id="IPR037479">
    <property type="entry name" value="Tauto_MSAD"/>
</dbReference>
<name>A0A2V2Z113_9BACL</name>
<evidence type="ECO:0000313" key="4">
    <source>
        <dbReference type="Proteomes" id="UP000246635"/>
    </source>
</evidence>
<organism evidence="3 4">
    <name type="scientific">Paenibacillus cellulosilyticus</name>
    <dbReference type="NCBI Taxonomy" id="375489"/>
    <lineage>
        <taxon>Bacteria</taxon>
        <taxon>Bacillati</taxon>
        <taxon>Bacillota</taxon>
        <taxon>Bacilli</taxon>
        <taxon>Bacillales</taxon>
        <taxon>Paenibacillaceae</taxon>
        <taxon>Paenibacillus</taxon>
    </lineage>
</organism>
<dbReference type="InterPro" id="IPR014347">
    <property type="entry name" value="Tautomerase/MIF_sf"/>
</dbReference>
<dbReference type="AlphaFoldDB" id="A0A2V2Z113"/>
<evidence type="ECO:0000313" key="3">
    <source>
        <dbReference type="EMBL" id="PWW00926.1"/>
    </source>
</evidence>
<dbReference type="Proteomes" id="UP000246635">
    <property type="component" value="Unassembled WGS sequence"/>
</dbReference>
<comment type="caution">
    <text evidence="3">The sequence shown here is derived from an EMBL/GenBank/DDBJ whole genome shotgun (WGS) entry which is preliminary data.</text>
</comment>
<dbReference type="SUPFAM" id="SSF69118">
    <property type="entry name" value="AhpD-like"/>
    <property type="match status" value="1"/>
</dbReference>
<dbReference type="GO" id="GO:0051920">
    <property type="term" value="F:peroxiredoxin activity"/>
    <property type="evidence" value="ECO:0007669"/>
    <property type="project" value="InterPro"/>
</dbReference>
<sequence length="283" mass="31635">MPFIRVSYIEQQYEAEQLAVMRDTIMSALIQHFNVPADDLFQVFHAHKREAFFYDNQYLGVKRSDGLVYIQITCKSGRTIEQKKGLYGMLARQLAAAVPMREEDVFVVVVETEFEDWSFGRGEAQMLPRAVTDEGQESAVQQAAQPAKVSPSVRTAQVTELAETAQREQGSQIGEPSPNREIQSSARESYGDIAPAFVRYSEDVLFGDVWRRGQLSLRDRSLITVAALMAGGMIEQLPYHLRLAVDNGLTIEELTEAITHLAFYAGWPRAASALTVLKEAAGR</sequence>
<dbReference type="PANTHER" id="PTHR38460:SF1">
    <property type="entry name" value="TAUTOMERASE YOLI-RELATED"/>
    <property type="match status" value="1"/>
</dbReference>
<evidence type="ECO:0000256" key="1">
    <source>
        <dbReference type="SAM" id="MobiDB-lite"/>
    </source>
</evidence>
<dbReference type="SUPFAM" id="SSF55331">
    <property type="entry name" value="Tautomerase/MIF"/>
    <property type="match status" value="1"/>
</dbReference>
<dbReference type="Gene3D" id="1.20.1290.10">
    <property type="entry name" value="AhpD-like"/>
    <property type="match status" value="1"/>
</dbReference>
<gene>
    <name evidence="3" type="ORF">DFQ01_11172</name>
</gene>
<protein>
    <submittedName>
        <fullName evidence="3">Alkylhydroperoxidase/carboxymuconolactone decarboxylase family protein YurZ</fullName>
    </submittedName>
</protein>
<keyword evidence="3" id="KW-0575">Peroxidase</keyword>
<dbReference type="Pfam" id="PF14552">
    <property type="entry name" value="Tautomerase_2"/>
    <property type="match status" value="1"/>
</dbReference>
<feature type="region of interest" description="Disordered" evidence="1">
    <location>
        <begin position="132"/>
        <end position="186"/>
    </location>
</feature>
<feature type="compositionally biased region" description="Polar residues" evidence="1">
    <location>
        <begin position="167"/>
        <end position="186"/>
    </location>
</feature>
<dbReference type="PANTHER" id="PTHR38460">
    <property type="entry name" value="TAUTOMERASE YOLI-RELATED"/>
    <property type="match status" value="1"/>
</dbReference>
<keyword evidence="3" id="KW-0560">Oxidoreductase</keyword>
<reference evidence="3 4" key="1">
    <citation type="submission" date="2018-05" db="EMBL/GenBank/DDBJ databases">
        <title>Genomic Encyclopedia of Type Strains, Phase III (KMG-III): the genomes of soil and plant-associated and newly described type strains.</title>
        <authorList>
            <person name="Whitman W."/>
        </authorList>
    </citation>
    <scope>NUCLEOTIDE SEQUENCE [LARGE SCALE GENOMIC DNA]</scope>
    <source>
        <strain evidence="3 4">CECT 5696</strain>
    </source>
</reference>
<evidence type="ECO:0000259" key="2">
    <source>
        <dbReference type="Pfam" id="PF02627"/>
    </source>
</evidence>
<dbReference type="InterPro" id="IPR003779">
    <property type="entry name" value="CMD-like"/>
</dbReference>
<accession>A0A2V2Z113</accession>
<proteinExistence type="predicted"/>
<dbReference type="EMBL" id="QGTQ01000011">
    <property type="protein sequence ID" value="PWW00926.1"/>
    <property type="molecule type" value="Genomic_DNA"/>
</dbReference>
<dbReference type="InterPro" id="IPR029032">
    <property type="entry name" value="AhpD-like"/>
</dbReference>
<dbReference type="Pfam" id="PF02627">
    <property type="entry name" value="CMD"/>
    <property type="match status" value="1"/>
</dbReference>
<dbReference type="Gene3D" id="3.30.429.10">
    <property type="entry name" value="Macrophage Migration Inhibitory Factor"/>
    <property type="match status" value="1"/>
</dbReference>